<proteinExistence type="predicted"/>
<feature type="region of interest" description="Disordered" evidence="1">
    <location>
        <begin position="27"/>
        <end position="46"/>
    </location>
</feature>
<name>A0ABD2AIE3_VESSQ</name>
<comment type="caution">
    <text evidence="2">The sequence shown here is derived from an EMBL/GenBank/DDBJ whole genome shotgun (WGS) entry which is preliminary data.</text>
</comment>
<reference evidence="2 3" key="1">
    <citation type="journal article" date="2024" name="Ann. Entomol. Soc. Am.">
        <title>Genomic analyses of the southern and eastern yellowjacket wasps (Hymenoptera: Vespidae) reveal evolutionary signatures of social life.</title>
        <authorList>
            <person name="Catto M.A."/>
            <person name="Caine P.B."/>
            <person name="Orr S.E."/>
            <person name="Hunt B.G."/>
            <person name="Goodisman M.A.D."/>
        </authorList>
    </citation>
    <scope>NUCLEOTIDE SEQUENCE [LARGE SCALE GENOMIC DNA]</scope>
    <source>
        <strain evidence="2">233</strain>
        <tissue evidence="2">Head and thorax</tissue>
    </source>
</reference>
<evidence type="ECO:0000313" key="3">
    <source>
        <dbReference type="Proteomes" id="UP001607302"/>
    </source>
</evidence>
<dbReference type="EMBL" id="JAUDFV010000147">
    <property type="protein sequence ID" value="KAL2720300.1"/>
    <property type="molecule type" value="Genomic_DNA"/>
</dbReference>
<dbReference type="Proteomes" id="UP001607302">
    <property type="component" value="Unassembled WGS sequence"/>
</dbReference>
<accession>A0ABD2AIE3</accession>
<keyword evidence="3" id="KW-1185">Reference proteome</keyword>
<gene>
    <name evidence="2" type="ORF">V1478_010566</name>
</gene>
<evidence type="ECO:0000256" key="1">
    <source>
        <dbReference type="SAM" id="MobiDB-lite"/>
    </source>
</evidence>
<evidence type="ECO:0000313" key="2">
    <source>
        <dbReference type="EMBL" id="KAL2720300.1"/>
    </source>
</evidence>
<dbReference type="AlphaFoldDB" id="A0ABD2AIE3"/>
<sequence>MIRLMIVDAGQLSALARRGHTTIHEVDRVGSSSRTRVRNGVASDARSGMRTMTKGVLALYWHTEAGSSSDMGIL</sequence>
<organism evidence="2 3">
    <name type="scientific">Vespula squamosa</name>
    <name type="common">Southern yellow jacket</name>
    <name type="synonym">Wasp</name>
    <dbReference type="NCBI Taxonomy" id="30214"/>
    <lineage>
        <taxon>Eukaryota</taxon>
        <taxon>Metazoa</taxon>
        <taxon>Ecdysozoa</taxon>
        <taxon>Arthropoda</taxon>
        <taxon>Hexapoda</taxon>
        <taxon>Insecta</taxon>
        <taxon>Pterygota</taxon>
        <taxon>Neoptera</taxon>
        <taxon>Endopterygota</taxon>
        <taxon>Hymenoptera</taxon>
        <taxon>Apocrita</taxon>
        <taxon>Aculeata</taxon>
        <taxon>Vespoidea</taxon>
        <taxon>Vespidae</taxon>
        <taxon>Vespinae</taxon>
        <taxon>Vespula</taxon>
    </lineage>
</organism>
<protein>
    <submittedName>
        <fullName evidence="2">Uncharacterized protein</fullName>
    </submittedName>
</protein>